<proteinExistence type="inferred from homology"/>
<dbReference type="InterPro" id="IPR036249">
    <property type="entry name" value="Thioredoxin-like_sf"/>
</dbReference>
<dbReference type="InterPro" id="IPR002109">
    <property type="entry name" value="Glutaredoxin"/>
</dbReference>
<dbReference type="InterPro" id="IPR011767">
    <property type="entry name" value="GLR_AS"/>
</dbReference>
<evidence type="ECO:0000313" key="9">
    <source>
        <dbReference type="Proteomes" id="UP000243180"/>
    </source>
</evidence>
<dbReference type="GO" id="GO:0045454">
    <property type="term" value="P:cell redox homeostasis"/>
    <property type="evidence" value="ECO:0007669"/>
    <property type="project" value="InterPro"/>
</dbReference>
<dbReference type="SUPFAM" id="SSF52833">
    <property type="entry name" value="Thioredoxin-like"/>
    <property type="match status" value="1"/>
</dbReference>
<evidence type="ECO:0000256" key="1">
    <source>
        <dbReference type="ARBA" id="ARBA00007787"/>
    </source>
</evidence>
<evidence type="ECO:0000256" key="3">
    <source>
        <dbReference type="ARBA" id="ARBA00022982"/>
    </source>
</evidence>
<keyword evidence="6" id="KW-0963">Cytoplasm</keyword>
<feature type="domain" description="Glutaredoxin" evidence="7">
    <location>
        <begin position="4"/>
        <end position="64"/>
    </location>
</feature>
<dbReference type="PANTHER" id="PTHR46679:SF1">
    <property type="entry name" value="GLUTAREDOXIN-2, MITOCHONDRIAL"/>
    <property type="match status" value="1"/>
</dbReference>
<evidence type="ECO:0000256" key="5">
    <source>
        <dbReference type="ARBA" id="ARBA00023284"/>
    </source>
</evidence>
<dbReference type="Proteomes" id="UP000243180">
    <property type="component" value="Chromosome"/>
</dbReference>
<keyword evidence="9" id="KW-1185">Reference proteome</keyword>
<dbReference type="PRINTS" id="PR00160">
    <property type="entry name" value="GLUTAREDOXIN"/>
</dbReference>
<dbReference type="NCBIfam" id="TIGR02181">
    <property type="entry name" value="GRX_bact"/>
    <property type="match status" value="1"/>
</dbReference>
<dbReference type="Gene3D" id="3.40.30.10">
    <property type="entry name" value="Glutaredoxin"/>
    <property type="match status" value="1"/>
</dbReference>
<dbReference type="InterPro" id="IPR014025">
    <property type="entry name" value="Glutaredoxin_subgr"/>
</dbReference>
<dbReference type="CDD" id="cd03418">
    <property type="entry name" value="GRX_GRXb_1_3_like"/>
    <property type="match status" value="1"/>
</dbReference>
<dbReference type="Pfam" id="PF00462">
    <property type="entry name" value="Glutaredoxin"/>
    <property type="match status" value="1"/>
</dbReference>
<dbReference type="InterPro" id="IPR011900">
    <property type="entry name" value="GRX_bact"/>
</dbReference>
<evidence type="ECO:0000313" key="8">
    <source>
        <dbReference type="EMBL" id="BAV34739.1"/>
    </source>
</evidence>
<dbReference type="KEGG" id="slim:SCL_2462"/>
<protein>
    <recommendedName>
        <fullName evidence="6">Glutaredoxin</fullName>
    </recommendedName>
</protein>
<evidence type="ECO:0000256" key="4">
    <source>
        <dbReference type="ARBA" id="ARBA00023157"/>
    </source>
</evidence>
<keyword evidence="3 6" id="KW-0249">Electron transport</keyword>
<dbReference type="AlphaFoldDB" id="A0A1B4XIW1"/>
<dbReference type="InParanoid" id="A0A1B4XIW1"/>
<dbReference type="OrthoDB" id="9814618at2"/>
<gene>
    <name evidence="8" type="ORF">SCL_2462</name>
</gene>
<dbReference type="PROSITE" id="PS00195">
    <property type="entry name" value="GLUTAREDOXIN_1"/>
    <property type="match status" value="1"/>
</dbReference>
<reference evidence="8 9" key="1">
    <citation type="submission" date="2015-05" db="EMBL/GenBank/DDBJ databases">
        <title>Complete genome sequence of a sulfur-oxidizing gammaproteobacterium strain HA5.</title>
        <authorList>
            <person name="Miura A."/>
            <person name="Kojima H."/>
            <person name="Fukui M."/>
        </authorList>
    </citation>
    <scope>NUCLEOTIDE SEQUENCE [LARGE SCALE GENOMIC DNA]</scope>
    <source>
        <strain evidence="8 9">HA5</strain>
    </source>
</reference>
<comment type="function">
    <text evidence="6">Has a glutathione-disulfide oxidoreductase activity in the presence of NADPH and glutathione reductase. Reduces low molecular weight disulfides and proteins.</text>
</comment>
<dbReference type="EMBL" id="AP014879">
    <property type="protein sequence ID" value="BAV34739.1"/>
    <property type="molecule type" value="Genomic_DNA"/>
</dbReference>
<dbReference type="GO" id="GO:0015038">
    <property type="term" value="F:glutathione disulfide oxidoreductase activity"/>
    <property type="evidence" value="ECO:0007669"/>
    <property type="project" value="UniProtKB-UniRule"/>
</dbReference>
<comment type="similarity">
    <text evidence="1 6">Belongs to the glutaredoxin family.</text>
</comment>
<evidence type="ECO:0000259" key="7">
    <source>
        <dbReference type="Pfam" id="PF00462"/>
    </source>
</evidence>
<evidence type="ECO:0000256" key="2">
    <source>
        <dbReference type="ARBA" id="ARBA00022448"/>
    </source>
</evidence>
<name>A0A1B4XIW1_9GAMM</name>
<keyword evidence="4" id="KW-1015">Disulfide bond</keyword>
<dbReference type="PANTHER" id="PTHR46679">
    <property type="match status" value="1"/>
</dbReference>
<dbReference type="GO" id="GO:0015035">
    <property type="term" value="F:protein-disulfide reductase activity"/>
    <property type="evidence" value="ECO:0007669"/>
    <property type="project" value="TreeGrafter"/>
</dbReference>
<keyword evidence="5 6" id="KW-0676">Redox-active center</keyword>
<dbReference type="PROSITE" id="PS51354">
    <property type="entry name" value="GLUTAREDOXIN_2"/>
    <property type="match status" value="1"/>
</dbReference>
<accession>A0A1B4XIW1</accession>
<evidence type="ECO:0000256" key="6">
    <source>
        <dbReference type="RuleBase" id="RU364065"/>
    </source>
</evidence>
<dbReference type="RefSeq" id="WP_096361446.1">
    <property type="nucleotide sequence ID" value="NZ_AP014879.1"/>
</dbReference>
<sequence length="88" mass="9849">MARVTIYSTGVCPYCQKAKALLQKWNIPFEEIRIDTDRSKLTEFARVTNGARTVPQILIDGKCIGGFTELTELHMEGGLDKLVEKPGH</sequence>
<organism evidence="8 9">
    <name type="scientific">Sulfuricaulis limicola</name>
    <dbReference type="NCBI Taxonomy" id="1620215"/>
    <lineage>
        <taxon>Bacteria</taxon>
        <taxon>Pseudomonadati</taxon>
        <taxon>Pseudomonadota</taxon>
        <taxon>Gammaproteobacteria</taxon>
        <taxon>Acidiferrobacterales</taxon>
        <taxon>Acidiferrobacteraceae</taxon>
        <taxon>Sulfuricaulis</taxon>
    </lineage>
</organism>
<keyword evidence="2 6" id="KW-0813">Transport</keyword>